<evidence type="ECO:0000256" key="4">
    <source>
        <dbReference type="ARBA" id="ARBA00022692"/>
    </source>
</evidence>
<dbReference type="EMBL" id="CP127363">
    <property type="protein sequence ID" value="WIY50516.1"/>
    <property type="molecule type" value="Genomic_DNA"/>
</dbReference>
<accession>A0ABY9AUH3</accession>
<keyword evidence="4 7" id="KW-0812">Transmembrane</keyword>
<evidence type="ECO:0000256" key="2">
    <source>
        <dbReference type="ARBA" id="ARBA00007928"/>
    </source>
</evidence>
<comment type="similarity">
    <text evidence="2">Belongs to the Rht family.</text>
</comment>
<feature type="transmembrane region" description="Helical" evidence="7">
    <location>
        <begin position="81"/>
        <end position="99"/>
    </location>
</feature>
<feature type="transmembrane region" description="Helical" evidence="7">
    <location>
        <begin position="39"/>
        <end position="61"/>
    </location>
</feature>
<evidence type="ECO:0000313" key="8">
    <source>
        <dbReference type="EMBL" id="WIY50516.1"/>
    </source>
</evidence>
<reference evidence="8 9" key="1">
    <citation type="submission" date="2023-06" db="EMBL/GenBank/DDBJ databases">
        <authorList>
            <person name="Ham H."/>
            <person name="Park D.S."/>
        </authorList>
    </citation>
    <scope>NUCLEOTIDE SEQUENCE [LARGE SCALE GENOMIC DNA]</scope>
    <source>
        <strain evidence="8 9">KACC 17005</strain>
    </source>
</reference>
<dbReference type="InterPro" id="IPR001123">
    <property type="entry name" value="LeuE-type"/>
</dbReference>
<evidence type="ECO:0000313" key="9">
    <source>
        <dbReference type="Proteomes" id="UP001242732"/>
    </source>
</evidence>
<dbReference type="Pfam" id="PF01810">
    <property type="entry name" value="LysE"/>
    <property type="match status" value="1"/>
</dbReference>
<organism evidence="8 9">
    <name type="scientific">Paracidovorax citrulli</name>
    <name type="common">Acidovorax citrulli</name>
    <dbReference type="NCBI Taxonomy" id="80869"/>
    <lineage>
        <taxon>Bacteria</taxon>
        <taxon>Pseudomonadati</taxon>
        <taxon>Pseudomonadota</taxon>
        <taxon>Betaproteobacteria</taxon>
        <taxon>Burkholderiales</taxon>
        <taxon>Comamonadaceae</taxon>
        <taxon>Paracidovorax</taxon>
    </lineage>
</organism>
<evidence type="ECO:0000256" key="3">
    <source>
        <dbReference type="ARBA" id="ARBA00022475"/>
    </source>
</evidence>
<keyword evidence="6 7" id="KW-0472">Membrane</keyword>
<gene>
    <name evidence="8" type="ORF">QRO08_08100</name>
</gene>
<feature type="transmembrane region" description="Helical" evidence="7">
    <location>
        <begin position="12"/>
        <end position="33"/>
    </location>
</feature>
<evidence type="ECO:0000256" key="6">
    <source>
        <dbReference type="ARBA" id="ARBA00023136"/>
    </source>
</evidence>
<name>A0ABY9AUH3_PARCI</name>
<keyword evidence="5 7" id="KW-1133">Transmembrane helix</keyword>
<keyword evidence="3" id="KW-1003">Cell membrane</keyword>
<dbReference type="PANTHER" id="PTHR30086">
    <property type="entry name" value="ARGININE EXPORTER PROTEIN ARGO"/>
    <property type="match status" value="1"/>
</dbReference>
<protein>
    <submittedName>
        <fullName evidence="8">LysE family transporter</fullName>
    </submittedName>
</protein>
<sequence>MPTWRALAAQEFLLGITNPKAIILFAAIFPQFIDPAQPAARQFLVLGTVYLLAEFVSTAVYATCGRQIRRVIRSQRGVARLNKATGGFFMGAGGLLLAANR</sequence>
<proteinExistence type="inferred from homology"/>
<evidence type="ECO:0000256" key="5">
    <source>
        <dbReference type="ARBA" id="ARBA00022989"/>
    </source>
</evidence>
<dbReference type="RefSeq" id="WP_258868827.1">
    <property type="nucleotide sequence ID" value="NZ_CP023687.1"/>
</dbReference>
<dbReference type="PANTHER" id="PTHR30086:SF14">
    <property type="entry name" value="HOMOSERINE_HOMOSERINE LACTONE EFFLUX PROTEIN"/>
    <property type="match status" value="1"/>
</dbReference>
<comment type="subcellular location">
    <subcellularLocation>
        <location evidence="1">Cell membrane</location>
        <topology evidence="1">Multi-pass membrane protein</topology>
    </subcellularLocation>
</comment>
<keyword evidence="9" id="KW-1185">Reference proteome</keyword>
<evidence type="ECO:0000256" key="7">
    <source>
        <dbReference type="SAM" id="Phobius"/>
    </source>
</evidence>
<evidence type="ECO:0000256" key="1">
    <source>
        <dbReference type="ARBA" id="ARBA00004651"/>
    </source>
</evidence>
<dbReference type="Proteomes" id="UP001242732">
    <property type="component" value="Chromosome"/>
</dbReference>